<organism evidence="1">
    <name type="scientific">Arundo donax</name>
    <name type="common">Giant reed</name>
    <name type="synonym">Donax arundinaceus</name>
    <dbReference type="NCBI Taxonomy" id="35708"/>
    <lineage>
        <taxon>Eukaryota</taxon>
        <taxon>Viridiplantae</taxon>
        <taxon>Streptophyta</taxon>
        <taxon>Embryophyta</taxon>
        <taxon>Tracheophyta</taxon>
        <taxon>Spermatophyta</taxon>
        <taxon>Magnoliopsida</taxon>
        <taxon>Liliopsida</taxon>
        <taxon>Poales</taxon>
        <taxon>Poaceae</taxon>
        <taxon>PACMAD clade</taxon>
        <taxon>Arundinoideae</taxon>
        <taxon>Arundineae</taxon>
        <taxon>Arundo</taxon>
    </lineage>
</organism>
<sequence length="45" mass="5207">MAQELFSSAIVRWNLLDHQFRQPNSIFYCSTGTSEPSCELCVPYH</sequence>
<protein>
    <submittedName>
        <fullName evidence="1">Uncharacterized protein</fullName>
    </submittedName>
</protein>
<reference evidence="1" key="1">
    <citation type="submission" date="2014-09" db="EMBL/GenBank/DDBJ databases">
        <authorList>
            <person name="Magalhaes I.L.F."/>
            <person name="Oliveira U."/>
            <person name="Santos F.R."/>
            <person name="Vidigal T.H.D.A."/>
            <person name="Brescovit A.D."/>
            <person name="Santos A.J."/>
        </authorList>
    </citation>
    <scope>NUCLEOTIDE SEQUENCE</scope>
    <source>
        <tissue evidence="1">Shoot tissue taken approximately 20 cm above the soil surface</tissue>
    </source>
</reference>
<dbReference type="EMBL" id="GBRH01169322">
    <property type="protein sequence ID" value="JAE28574.1"/>
    <property type="molecule type" value="Transcribed_RNA"/>
</dbReference>
<dbReference type="AlphaFoldDB" id="A0A0A9GYF0"/>
<name>A0A0A9GYF0_ARUDO</name>
<proteinExistence type="predicted"/>
<evidence type="ECO:0000313" key="1">
    <source>
        <dbReference type="EMBL" id="JAE28574.1"/>
    </source>
</evidence>
<accession>A0A0A9GYF0</accession>
<reference evidence="1" key="2">
    <citation type="journal article" date="2015" name="Data Brief">
        <title>Shoot transcriptome of the giant reed, Arundo donax.</title>
        <authorList>
            <person name="Barrero R.A."/>
            <person name="Guerrero F.D."/>
            <person name="Moolhuijzen P."/>
            <person name="Goolsby J.A."/>
            <person name="Tidwell J."/>
            <person name="Bellgard S.E."/>
            <person name="Bellgard M.I."/>
        </authorList>
    </citation>
    <scope>NUCLEOTIDE SEQUENCE</scope>
    <source>
        <tissue evidence="1">Shoot tissue taken approximately 20 cm above the soil surface</tissue>
    </source>
</reference>